<organism evidence="6 7">
    <name type="scientific">Salinicola socius</name>
    <dbReference type="NCBI Taxonomy" id="404433"/>
    <lineage>
        <taxon>Bacteria</taxon>
        <taxon>Pseudomonadati</taxon>
        <taxon>Pseudomonadota</taxon>
        <taxon>Gammaproteobacteria</taxon>
        <taxon>Oceanospirillales</taxon>
        <taxon>Halomonadaceae</taxon>
        <taxon>Salinicola</taxon>
    </lineage>
</organism>
<dbReference type="PANTHER" id="PTHR30537:SF66">
    <property type="entry name" value="IRON-REGULATED VIRULENCE REGULATORY PROTEIN IRGB"/>
    <property type="match status" value="1"/>
</dbReference>
<dbReference type="InterPro" id="IPR036388">
    <property type="entry name" value="WH-like_DNA-bd_sf"/>
</dbReference>
<evidence type="ECO:0000256" key="1">
    <source>
        <dbReference type="ARBA" id="ARBA00009437"/>
    </source>
</evidence>
<evidence type="ECO:0000259" key="5">
    <source>
        <dbReference type="PROSITE" id="PS50931"/>
    </source>
</evidence>
<evidence type="ECO:0000313" key="6">
    <source>
        <dbReference type="EMBL" id="OLO02829.1"/>
    </source>
</evidence>
<evidence type="ECO:0000256" key="2">
    <source>
        <dbReference type="ARBA" id="ARBA00023015"/>
    </source>
</evidence>
<keyword evidence="3" id="KW-0238">DNA-binding</keyword>
<accession>A0A1Q8SMZ5</accession>
<sequence length="316" mass="35197">MYDLEELKTFIDVMDSGSLTASARRLGVAKSTLSRRIAHLETQLSQPLLRRQANRLLPTEAGSLFLGYAREMLRIAEQSQLALDDLKAEISGGLVIKVHSALARSFMARQAELFLKRHPKASLEIRTLRSAPTLPDGSAIHLWVGTVAECGLRQETLGWITRGVYANPDYLLHRGTPSHPHELKNHAWVDLLGDTESGMTLDHPHHGRYHLPSADSRLRVDQLALHADAIARGQGVGLMPHWMAERRLQHHPDTLVQCLGEWQASPLPVTLLYPYGHQPRKIATLIDQLRQSIPADWQRDTVGMPAVDSPDSATAH</sequence>
<evidence type="ECO:0000313" key="7">
    <source>
        <dbReference type="Proteomes" id="UP000186878"/>
    </source>
</evidence>
<dbReference type="InterPro" id="IPR036390">
    <property type="entry name" value="WH_DNA-bd_sf"/>
</dbReference>
<gene>
    <name evidence="6" type="ORF">BTW07_17475</name>
</gene>
<dbReference type="SUPFAM" id="SSF53850">
    <property type="entry name" value="Periplasmic binding protein-like II"/>
    <property type="match status" value="1"/>
</dbReference>
<dbReference type="Pfam" id="PF03466">
    <property type="entry name" value="LysR_substrate"/>
    <property type="match status" value="1"/>
</dbReference>
<dbReference type="RefSeq" id="WP_075571452.1">
    <property type="nucleotide sequence ID" value="NZ_MSDO01000029.1"/>
</dbReference>
<dbReference type="PANTHER" id="PTHR30537">
    <property type="entry name" value="HTH-TYPE TRANSCRIPTIONAL REGULATOR"/>
    <property type="match status" value="1"/>
</dbReference>
<reference evidence="6 7" key="1">
    <citation type="submission" date="2016-12" db="EMBL/GenBank/DDBJ databases">
        <title>Draft genome sequences of strains Salinicola socius SMB35, Salinicola sp. MH3R3-1 and Chromohalobacter sp. SMB17 from the Verkhnekamsk potash mining region of Russia.</title>
        <authorList>
            <person name="Mavrodi D.V."/>
            <person name="Olsson B.E."/>
            <person name="Korsakova E.S."/>
            <person name="Pyankova A."/>
            <person name="Mavrodi O.V."/>
            <person name="Plotnikova E.G."/>
        </authorList>
    </citation>
    <scope>NUCLEOTIDE SEQUENCE [LARGE SCALE GENOMIC DNA]</scope>
    <source>
        <strain evidence="6 7">SMB35</strain>
    </source>
</reference>
<comment type="similarity">
    <text evidence="1">Belongs to the LysR transcriptional regulatory family.</text>
</comment>
<dbReference type="FunFam" id="1.10.10.10:FF:000001">
    <property type="entry name" value="LysR family transcriptional regulator"/>
    <property type="match status" value="1"/>
</dbReference>
<name>A0A1Q8SMZ5_9GAMM</name>
<dbReference type="GO" id="GO:0003700">
    <property type="term" value="F:DNA-binding transcription factor activity"/>
    <property type="evidence" value="ECO:0007669"/>
    <property type="project" value="InterPro"/>
</dbReference>
<dbReference type="Gene3D" id="1.10.10.10">
    <property type="entry name" value="Winged helix-like DNA-binding domain superfamily/Winged helix DNA-binding domain"/>
    <property type="match status" value="1"/>
</dbReference>
<dbReference type="AlphaFoldDB" id="A0A1Q8SMZ5"/>
<dbReference type="Pfam" id="PF00126">
    <property type="entry name" value="HTH_1"/>
    <property type="match status" value="1"/>
</dbReference>
<dbReference type="SUPFAM" id="SSF46785">
    <property type="entry name" value="Winged helix' DNA-binding domain"/>
    <property type="match status" value="1"/>
</dbReference>
<evidence type="ECO:0000256" key="4">
    <source>
        <dbReference type="ARBA" id="ARBA00023163"/>
    </source>
</evidence>
<keyword evidence="7" id="KW-1185">Reference proteome</keyword>
<dbReference type="EMBL" id="MSDO01000029">
    <property type="protein sequence ID" value="OLO02829.1"/>
    <property type="molecule type" value="Genomic_DNA"/>
</dbReference>
<dbReference type="PROSITE" id="PS50931">
    <property type="entry name" value="HTH_LYSR"/>
    <property type="match status" value="1"/>
</dbReference>
<dbReference type="STRING" id="404433.BTW07_17475"/>
<feature type="domain" description="HTH lysR-type" evidence="5">
    <location>
        <begin position="1"/>
        <end position="59"/>
    </location>
</feature>
<keyword evidence="2" id="KW-0805">Transcription regulation</keyword>
<dbReference type="OrthoDB" id="6183733at2"/>
<comment type="caution">
    <text evidence="6">The sequence shown here is derived from an EMBL/GenBank/DDBJ whole genome shotgun (WGS) entry which is preliminary data.</text>
</comment>
<proteinExistence type="inferred from homology"/>
<dbReference type="Proteomes" id="UP000186878">
    <property type="component" value="Unassembled WGS sequence"/>
</dbReference>
<dbReference type="InterPro" id="IPR005119">
    <property type="entry name" value="LysR_subst-bd"/>
</dbReference>
<evidence type="ECO:0000256" key="3">
    <source>
        <dbReference type="ARBA" id="ARBA00023125"/>
    </source>
</evidence>
<dbReference type="Gene3D" id="3.40.190.290">
    <property type="match status" value="1"/>
</dbReference>
<dbReference type="GO" id="GO:0043565">
    <property type="term" value="F:sequence-specific DNA binding"/>
    <property type="evidence" value="ECO:0007669"/>
    <property type="project" value="TreeGrafter"/>
</dbReference>
<dbReference type="InterPro" id="IPR058163">
    <property type="entry name" value="LysR-type_TF_proteobact-type"/>
</dbReference>
<dbReference type="InterPro" id="IPR000847">
    <property type="entry name" value="LysR_HTH_N"/>
</dbReference>
<keyword evidence="4" id="KW-0804">Transcription</keyword>
<dbReference type="GO" id="GO:0006351">
    <property type="term" value="P:DNA-templated transcription"/>
    <property type="evidence" value="ECO:0007669"/>
    <property type="project" value="TreeGrafter"/>
</dbReference>
<protein>
    <submittedName>
        <fullName evidence="6">LysR family transcriptional regulator</fullName>
    </submittedName>
</protein>